<evidence type="ECO:0000313" key="3">
    <source>
        <dbReference type="EMBL" id="KNC46843.1"/>
    </source>
</evidence>
<organism evidence="3 4">
    <name type="scientific">Thecamonas trahens ATCC 50062</name>
    <dbReference type="NCBI Taxonomy" id="461836"/>
    <lineage>
        <taxon>Eukaryota</taxon>
        <taxon>Apusozoa</taxon>
        <taxon>Apusomonadida</taxon>
        <taxon>Apusomonadidae</taxon>
        <taxon>Thecamonas</taxon>
    </lineage>
</organism>
<keyword evidence="4" id="KW-1185">Reference proteome</keyword>
<dbReference type="Proteomes" id="UP000054408">
    <property type="component" value="Unassembled WGS sequence"/>
</dbReference>
<dbReference type="GeneID" id="25562886"/>
<protein>
    <recommendedName>
        <fullName evidence="2">PARP catalytic domain-containing protein</fullName>
    </recommendedName>
</protein>
<feature type="coiled-coil region" evidence="1">
    <location>
        <begin position="152"/>
        <end position="184"/>
    </location>
</feature>
<dbReference type="RefSeq" id="XP_013760116.1">
    <property type="nucleotide sequence ID" value="XM_013904662.1"/>
</dbReference>
<dbReference type="STRING" id="461836.A0A0L0D699"/>
<proteinExistence type="predicted"/>
<accession>A0A0L0D699</accession>
<dbReference type="InterPro" id="IPR012317">
    <property type="entry name" value="Poly(ADP-ribose)pol_cat_dom"/>
</dbReference>
<dbReference type="Pfam" id="PF00644">
    <property type="entry name" value="PARP"/>
    <property type="match status" value="1"/>
</dbReference>
<evidence type="ECO:0000313" key="4">
    <source>
        <dbReference type="Proteomes" id="UP000054408"/>
    </source>
</evidence>
<reference evidence="3 4" key="1">
    <citation type="submission" date="2010-05" db="EMBL/GenBank/DDBJ databases">
        <title>The Genome Sequence of Thecamonas trahens ATCC 50062.</title>
        <authorList>
            <consortium name="The Broad Institute Genome Sequencing Platform"/>
            <person name="Russ C."/>
            <person name="Cuomo C."/>
            <person name="Shea T."/>
            <person name="Young S.K."/>
            <person name="Zeng Q."/>
            <person name="Koehrsen M."/>
            <person name="Haas B."/>
            <person name="Borodovsky M."/>
            <person name="Guigo R."/>
            <person name="Alvarado L."/>
            <person name="Berlin A."/>
            <person name="Bochicchio J."/>
            <person name="Borenstein D."/>
            <person name="Chapman S."/>
            <person name="Chen Z."/>
            <person name="Freedman E."/>
            <person name="Gellesch M."/>
            <person name="Goldberg J."/>
            <person name="Griggs A."/>
            <person name="Gujja S."/>
            <person name="Heilman E."/>
            <person name="Heiman D."/>
            <person name="Hepburn T."/>
            <person name="Howarth C."/>
            <person name="Jen D."/>
            <person name="Larson L."/>
            <person name="Mehta T."/>
            <person name="Park D."/>
            <person name="Pearson M."/>
            <person name="Roberts A."/>
            <person name="Saif S."/>
            <person name="Shenoy N."/>
            <person name="Sisk P."/>
            <person name="Stolte C."/>
            <person name="Sykes S."/>
            <person name="Thomson T."/>
            <person name="Walk T."/>
            <person name="White J."/>
            <person name="Yandava C."/>
            <person name="Burger G."/>
            <person name="Gray M.W."/>
            <person name="Holland P.W.H."/>
            <person name="King N."/>
            <person name="Lang F.B.F."/>
            <person name="Roger A.J."/>
            <person name="Ruiz-Trillo I."/>
            <person name="Lander E."/>
            <person name="Nusbaum C."/>
        </authorList>
    </citation>
    <scope>NUCLEOTIDE SEQUENCE [LARGE SCALE GENOMIC DNA]</scope>
    <source>
        <strain evidence="3 4">ATCC 50062</strain>
    </source>
</reference>
<dbReference type="SUPFAM" id="SSF56399">
    <property type="entry name" value="ADP-ribosylation"/>
    <property type="match status" value="1"/>
</dbReference>
<feature type="domain" description="PARP catalytic" evidence="2">
    <location>
        <begin position="217"/>
        <end position="315"/>
    </location>
</feature>
<evidence type="ECO:0000256" key="1">
    <source>
        <dbReference type="SAM" id="Coils"/>
    </source>
</evidence>
<sequence>MLEVAGVNPVRIRKADGATRLVRTGESAELTAGDGFWLVRSLYWIALDGVDWGSSAGNAGRRISGLVPLGDRRGTSSVTGVSLEFAGLFGLDVLGNPDPQASGPEMCGDMVVEDVDAAFAQLAQDEALARKLAQDEKAAAPLPPLPEAQVQMAEDEALARALAEAEAEAEAEALRLEADRKMAAALEAALQKELANPRDVATLADAFVQRIFESMTKMGKSILKLQKLSSEVLETKFEVKWNEYMAVYGADSEEARPRLAFHGTRSSALASIAAKGLVVPGTEPGVKHRTDSGWYGRGVYFSPNFSVASAYASNSQVIVAAVVRGRVLSIPASDSTTYRGQPCEPGYDSHEAGNEWIMFQAEQILPLFLLTFAHGKRADGWAPEYLPGANALEKFEAKVAAKKKARKRKRAAIPLNMSPEEIAASPLNALTVAELKDELAARL</sequence>
<evidence type="ECO:0000259" key="2">
    <source>
        <dbReference type="Pfam" id="PF00644"/>
    </source>
</evidence>
<dbReference type="OrthoDB" id="10256774at2759"/>
<dbReference type="AlphaFoldDB" id="A0A0L0D699"/>
<dbReference type="GO" id="GO:0003950">
    <property type="term" value="F:NAD+ poly-ADP-ribosyltransferase activity"/>
    <property type="evidence" value="ECO:0007669"/>
    <property type="project" value="InterPro"/>
</dbReference>
<dbReference type="EMBL" id="GL349444">
    <property type="protein sequence ID" value="KNC46843.1"/>
    <property type="molecule type" value="Genomic_DNA"/>
</dbReference>
<dbReference type="eggNOG" id="ENOG502SFWD">
    <property type="taxonomic scope" value="Eukaryota"/>
</dbReference>
<dbReference type="Gene3D" id="3.90.228.10">
    <property type="match status" value="1"/>
</dbReference>
<keyword evidence="1" id="KW-0175">Coiled coil</keyword>
<gene>
    <name evidence="3" type="ORF">AMSG_03273</name>
</gene>
<name>A0A0L0D699_THETB</name>